<evidence type="ECO:0000313" key="1">
    <source>
        <dbReference type="EMBL" id="EOR19784.1"/>
    </source>
</evidence>
<dbReference type="EMBL" id="ASRV01000309">
    <property type="protein sequence ID" value="EOR19784.1"/>
    <property type="molecule type" value="Genomic_DNA"/>
</dbReference>
<dbReference type="Proteomes" id="UP000013988">
    <property type="component" value="Unassembled WGS sequence"/>
</dbReference>
<reference evidence="1 2" key="1">
    <citation type="submission" date="2013-03" db="EMBL/GenBank/DDBJ databases">
        <title>Whole genome shotgun sequencing of Clostridium sartagoforme AAU1.</title>
        <authorList>
            <person name="Joshi C.G."/>
            <person name="Duggirala S.M."/>
            <person name="Nathani N.M."/>
            <person name="Bhatt V.D."/>
            <person name="Patel A.K."/>
            <person name="Pandya P.R."/>
            <person name="KaPatel J.A."/>
        </authorList>
    </citation>
    <scope>NUCLEOTIDE SEQUENCE [LARGE SCALE GENOMIC DNA]</scope>
    <source>
        <strain evidence="1 2">AAU1</strain>
    </source>
</reference>
<dbReference type="AlphaFoldDB" id="R9BRL9"/>
<proteinExistence type="predicted"/>
<organism evidence="1 2">
    <name type="scientific">Clostridium sartagoforme AAU1</name>
    <dbReference type="NCBI Taxonomy" id="1202534"/>
    <lineage>
        <taxon>Bacteria</taxon>
        <taxon>Bacillati</taxon>
        <taxon>Bacillota</taxon>
        <taxon>Clostridia</taxon>
        <taxon>Eubacteriales</taxon>
        <taxon>Clostridiaceae</taxon>
        <taxon>Clostridium</taxon>
    </lineage>
</organism>
<keyword evidence="2" id="KW-1185">Reference proteome</keyword>
<comment type="caution">
    <text evidence="1">The sequence shown here is derived from an EMBL/GenBank/DDBJ whole genome shotgun (WGS) entry which is preliminary data.</text>
</comment>
<protein>
    <submittedName>
        <fullName evidence="1">Transposase</fullName>
    </submittedName>
</protein>
<evidence type="ECO:0000313" key="2">
    <source>
        <dbReference type="Proteomes" id="UP000013988"/>
    </source>
</evidence>
<gene>
    <name evidence="1" type="ORF">A500_20215</name>
</gene>
<sequence>MCRGQRNVLAESTLLAMAHNINKIHRKIQAGRTGQHLFEIKKTA</sequence>
<accession>R9BRL9</accession>
<name>R9BRL9_9CLOT</name>
<dbReference type="PATRIC" id="fig|1202534.3.peg.4014"/>